<evidence type="ECO:0000313" key="3">
    <source>
        <dbReference type="Proteomes" id="UP000078200"/>
    </source>
</evidence>
<accession>A0A1A9VCP3</accession>
<feature type="region of interest" description="Disordered" evidence="1">
    <location>
        <begin position="55"/>
        <end position="91"/>
    </location>
</feature>
<name>A0A1A9VCP3_GLOAU</name>
<dbReference type="AlphaFoldDB" id="A0A1A9VCP3"/>
<feature type="region of interest" description="Disordered" evidence="1">
    <location>
        <begin position="1"/>
        <end position="25"/>
    </location>
</feature>
<dbReference type="EnsemblMetazoa" id="GAUT033055-RA">
    <property type="protein sequence ID" value="GAUT033055-PA"/>
    <property type="gene ID" value="GAUT033055"/>
</dbReference>
<sequence>MLKSTYDMLSPPPPTQLIPVRRGRDLRRLRRRRSAEAERYVYNNRSKGILCQIYKRHAPSTPLPPPPPPRPPPRPPPPPPSPPPPPTPRNILSFVKTFTLPRVGENPSGLSQKFPPSLV</sequence>
<organism evidence="2 3">
    <name type="scientific">Glossina austeni</name>
    <name type="common">Savannah tsetse fly</name>
    <dbReference type="NCBI Taxonomy" id="7395"/>
    <lineage>
        <taxon>Eukaryota</taxon>
        <taxon>Metazoa</taxon>
        <taxon>Ecdysozoa</taxon>
        <taxon>Arthropoda</taxon>
        <taxon>Hexapoda</taxon>
        <taxon>Insecta</taxon>
        <taxon>Pterygota</taxon>
        <taxon>Neoptera</taxon>
        <taxon>Endopterygota</taxon>
        <taxon>Diptera</taxon>
        <taxon>Brachycera</taxon>
        <taxon>Muscomorpha</taxon>
        <taxon>Hippoboscoidea</taxon>
        <taxon>Glossinidae</taxon>
        <taxon>Glossina</taxon>
    </lineage>
</organism>
<reference evidence="2" key="1">
    <citation type="submission" date="2020-05" db="UniProtKB">
        <authorList>
            <consortium name="EnsemblMetazoa"/>
        </authorList>
    </citation>
    <scope>IDENTIFICATION</scope>
    <source>
        <strain evidence="2">TTRI</strain>
    </source>
</reference>
<proteinExistence type="predicted"/>
<dbReference type="VEuPathDB" id="VectorBase:GAUT033055"/>
<evidence type="ECO:0000313" key="2">
    <source>
        <dbReference type="EnsemblMetazoa" id="GAUT033055-PA"/>
    </source>
</evidence>
<feature type="compositionally biased region" description="Pro residues" evidence="1">
    <location>
        <begin position="61"/>
        <end position="88"/>
    </location>
</feature>
<keyword evidence="3" id="KW-1185">Reference proteome</keyword>
<evidence type="ECO:0000256" key="1">
    <source>
        <dbReference type="SAM" id="MobiDB-lite"/>
    </source>
</evidence>
<protein>
    <submittedName>
        <fullName evidence="2">Uncharacterized protein</fullName>
    </submittedName>
</protein>
<dbReference type="Proteomes" id="UP000078200">
    <property type="component" value="Unassembled WGS sequence"/>
</dbReference>